<dbReference type="PANTHER" id="PTHR15191">
    <property type="entry name" value="PROTEIN CBG20567"/>
    <property type="match status" value="1"/>
</dbReference>
<dbReference type="RefSeq" id="XP_064687743.1">
    <property type="nucleotide sequence ID" value="XM_064823419.1"/>
</dbReference>
<keyword evidence="2" id="KW-0472">Membrane</keyword>
<feature type="region of interest" description="Disordered" evidence="1">
    <location>
        <begin position="150"/>
        <end position="186"/>
    </location>
</feature>
<evidence type="ECO:0000313" key="4">
    <source>
        <dbReference type="Proteomes" id="UP001304243"/>
    </source>
</evidence>
<organism evidence="3 4">
    <name type="scientific">Mucor velutinosus</name>
    <dbReference type="NCBI Taxonomy" id="708070"/>
    <lineage>
        <taxon>Eukaryota</taxon>
        <taxon>Fungi</taxon>
        <taxon>Fungi incertae sedis</taxon>
        <taxon>Mucoromycota</taxon>
        <taxon>Mucoromycotina</taxon>
        <taxon>Mucoromycetes</taxon>
        <taxon>Mucorales</taxon>
        <taxon>Mucorineae</taxon>
        <taxon>Mucoraceae</taxon>
        <taxon>Mucor</taxon>
    </lineage>
</organism>
<dbReference type="GO" id="GO:0005634">
    <property type="term" value="C:nucleus"/>
    <property type="evidence" value="ECO:0007669"/>
    <property type="project" value="TreeGrafter"/>
</dbReference>
<feature type="compositionally biased region" description="Polar residues" evidence="1">
    <location>
        <begin position="155"/>
        <end position="167"/>
    </location>
</feature>
<comment type="caution">
    <text evidence="3">The sequence shown here is derived from an EMBL/GenBank/DDBJ whole genome shotgun (WGS) entry which is preliminary data.</text>
</comment>
<protein>
    <submittedName>
        <fullName evidence="3">Uncharacterized protein</fullName>
    </submittedName>
</protein>
<dbReference type="Proteomes" id="UP001304243">
    <property type="component" value="Unassembled WGS sequence"/>
</dbReference>
<keyword evidence="2" id="KW-0812">Transmembrane</keyword>
<accession>A0AAN7I4F5</accession>
<dbReference type="PANTHER" id="PTHR15191:SF3">
    <property type="entry name" value="PITUITARY TUMOR-TRANSFORMING GENE PROTEIN-BINDING FACTOR"/>
    <property type="match status" value="1"/>
</dbReference>
<keyword evidence="4" id="KW-1185">Reference proteome</keyword>
<proteinExistence type="predicted"/>
<dbReference type="GO" id="GO:0005737">
    <property type="term" value="C:cytoplasm"/>
    <property type="evidence" value="ECO:0007669"/>
    <property type="project" value="TreeGrafter"/>
</dbReference>
<dbReference type="InterPro" id="IPR052304">
    <property type="entry name" value="PTTG1IP"/>
</dbReference>
<reference evidence="3 4" key="1">
    <citation type="submission" date="2022-11" db="EMBL/GenBank/DDBJ databases">
        <title>Mucor velutinosus strain NIH1002 WGS.</title>
        <authorList>
            <person name="Subramanian P."/>
            <person name="Mullikin J.C."/>
            <person name="Segre J.A."/>
            <person name="Zelazny A.M."/>
        </authorList>
    </citation>
    <scope>NUCLEOTIDE SEQUENCE [LARGE SCALE GENOMIC DNA]</scope>
    <source>
        <strain evidence="3 4">NIH1002</strain>
    </source>
</reference>
<dbReference type="GeneID" id="89947769"/>
<sequence>MIKSIIANSLAKHGPPSVIENLDCSQFTSCGACIAQEGCGFCGNINSCVSGGWFGALDKSNCGLNDYYFHQCHMSTLPLGIISIVLISIIVIAALIGLSVLCCCFCCKCCQGEEAEDEDEDRPLLGSKYLRRSSTYYQWNRQPVVANKAEDTKNTNKLISQSSSSRPVDQVGDAASPNSSTIAENWEDRRTALLKKYGREPSSTDE</sequence>
<keyword evidence="2" id="KW-1133">Transmembrane helix</keyword>
<name>A0AAN7I4F5_9FUNG</name>
<evidence type="ECO:0000256" key="1">
    <source>
        <dbReference type="SAM" id="MobiDB-lite"/>
    </source>
</evidence>
<dbReference type="AlphaFoldDB" id="A0AAN7I4F5"/>
<evidence type="ECO:0000256" key="2">
    <source>
        <dbReference type="SAM" id="Phobius"/>
    </source>
</evidence>
<feature type="transmembrane region" description="Helical" evidence="2">
    <location>
        <begin position="77"/>
        <end position="101"/>
    </location>
</feature>
<dbReference type="GO" id="GO:0006606">
    <property type="term" value="P:protein import into nucleus"/>
    <property type="evidence" value="ECO:0007669"/>
    <property type="project" value="TreeGrafter"/>
</dbReference>
<gene>
    <name evidence="3" type="ORF">ATC70_004067</name>
</gene>
<evidence type="ECO:0000313" key="3">
    <source>
        <dbReference type="EMBL" id="KAK4521077.1"/>
    </source>
</evidence>
<dbReference type="EMBL" id="JASEJX010000007">
    <property type="protein sequence ID" value="KAK4521077.1"/>
    <property type="molecule type" value="Genomic_DNA"/>
</dbReference>